<comment type="catalytic activity">
    <reaction evidence="1">
        <text>Release of a C-terminal amino acid with broad specificity, except for -Pro.</text>
        <dbReference type="EC" id="3.4.17.19"/>
    </reaction>
</comment>
<evidence type="ECO:0000256" key="3">
    <source>
        <dbReference type="PIRSR" id="PIRSR006615-2"/>
    </source>
</evidence>
<dbReference type="InterPro" id="IPR001333">
    <property type="entry name" value="Peptidase_M32_Taq"/>
</dbReference>
<keyword evidence="2" id="KW-0862">Zinc</keyword>
<name>A0A9D1T889_9FIRM</name>
<dbReference type="PROSITE" id="PS52034">
    <property type="entry name" value="PEPTIDASE_M32"/>
    <property type="match status" value="1"/>
</dbReference>
<evidence type="ECO:0000313" key="5">
    <source>
        <dbReference type="Proteomes" id="UP000886889"/>
    </source>
</evidence>
<comment type="similarity">
    <text evidence="1">Belongs to the peptidase M32 family.</text>
</comment>
<comment type="caution">
    <text evidence="4">The sequence shown here is derived from an EMBL/GenBank/DDBJ whole genome shotgun (WGS) entry which is preliminary data.</text>
</comment>
<proteinExistence type="inferred from homology"/>
<evidence type="ECO:0000256" key="1">
    <source>
        <dbReference type="PIRNR" id="PIRNR006615"/>
    </source>
</evidence>
<feature type="binding site" evidence="2">
    <location>
        <position position="264"/>
    </location>
    <ligand>
        <name>Zn(2+)</name>
        <dbReference type="ChEBI" id="CHEBI:29105"/>
        <note>catalytic</note>
    </ligand>
</feature>
<feature type="active site" description="Proton donor/acceptor" evidence="3">
    <location>
        <position position="265"/>
    </location>
</feature>
<evidence type="ECO:0000256" key="2">
    <source>
        <dbReference type="PIRSR" id="PIRSR006615-1"/>
    </source>
</evidence>
<accession>A0A9D1T889</accession>
<organism evidence="4 5">
    <name type="scientific">Candidatus Merdiplasma excrementigallinarum</name>
    <dbReference type="NCBI Taxonomy" id="2840864"/>
    <lineage>
        <taxon>Bacteria</taxon>
        <taxon>Bacillati</taxon>
        <taxon>Bacillota</taxon>
        <taxon>Clostridia</taxon>
        <taxon>Lachnospirales</taxon>
        <taxon>Lachnospiraceae</taxon>
        <taxon>Lachnospiraceae incertae sedis</taxon>
        <taxon>Candidatus Merdiplasma</taxon>
    </lineage>
</organism>
<keyword evidence="1" id="KW-0482">Metalloprotease</keyword>
<dbReference type="PIRSF" id="PIRSF006615">
    <property type="entry name" value="Zn_crbxpep_Taq"/>
    <property type="match status" value="1"/>
</dbReference>
<dbReference type="CDD" id="cd06460">
    <property type="entry name" value="M32_Taq"/>
    <property type="match status" value="1"/>
</dbReference>
<keyword evidence="1" id="KW-0378">Hydrolase</keyword>
<dbReference type="PANTHER" id="PTHR34217">
    <property type="entry name" value="METAL-DEPENDENT CARBOXYPEPTIDASE"/>
    <property type="match status" value="1"/>
</dbReference>
<protein>
    <recommendedName>
        <fullName evidence="1">Metal-dependent carboxypeptidase</fullName>
        <ecNumber evidence="1">3.4.17.19</ecNumber>
    </recommendedName>
</protein>
<dbReference type="EMBL" id="DVOS01000040">
    <property type="protein sequence ID" value="HIV23216.1"/>
    <property type="molecule type" value="Genomic_DNA"/>
</dbReference>
<dbReference type="PANTHER" id="PTHR34217:SF1">
    <property type="entry name" value="CARBOXYPEPTIDASE 1"/>
    <property type="match status" value="1"/>
</dbReference>
<feature type="binding site" evidence="2">
    <location>
        <position position="294"/>
    </location>
    <ligand>
        <name>Zn(2+)</name>
        <dbReference type="ChEBI" id="CHEBI:29105"/>
        <note>catalytic</note>
    </ligand>
</feature>
<gene>
    <name evidence="4" type="ORF">IAC80_04670</name>
</gene>
<evidence type="ECO:0000313" key="4">
    <source>
        <dbReference type="EMBL" id="HIV23216.1"/>
    </source>
</evidence>
<dbReference type="Pfam" id="PF02074">
    <property type="entry name" value="Peptidase_M32"/>
    <property type="match status" value="1"/>
</dbReference>
<dbReference type="GO" id="GO:0004181">
    <property type="term" value="F:metallocarboxypeptidase activity"/>
    <property type="evidence" value="ECO:0007669"/>
    <property type="project" value="UniProtKB-UniRule"/>
</dbReference>
<dbReference type="SUPFAM" id="SSF55486">
    <property type="entry name" value="Metalloproteases ('zincins'), catalytic domain"/>
    <property type="match status" value="1"/>
</dbReference>
<dbReference type="Gene3D" id="1.10.1370.30">
    <property type="match status" value="1"/>
</dbReference>
<dbReference type="PRINTS" id="PR00998">
    <property type="entry name" value="CRBOXYPTASET"/>
</dbReference>
<sequence>MSQTLEAFREYLKKLNRYNRINSLLSWDMYTATPRLGYQSMADALTWFSSEAFALSTSDELQKLLEALAAPEEYEQLDEAMQFTVRTMKRELDESRRIPRDFYEAFVTARSASMQAWQEAKKASDFSLFAPHLENMIEMTKEQCGYTHPGKEVYDVLLNQYEEGMDSAAIDRIFEELKEGLIPLVQKILAAPQPDSEKFRGYYDPDDQKKVQDLLLDYMGFNPDAGVTSQSEHPFTMAFSRNDVRLTNNYDPENPISAIFSAIHEGGHGIFGQNVNPALEGTPADDCRYMGIHESQSRFYENILGRNRNFWIPIYGRVQELLPGLQHISLDEFYREINHVQNSLIRTDADEVTYGLHIIIRYEIEQAIFRDHVPVKELPALWNRKMKDYLQITPPDDARGILQDMHWSDGSFGYFPSYLLGNIYDGMFLEAITRDLGSLDSLLAQGEVKTVTRWLGSHIHWYGGLRLPAEVIRQVCGRELSAAPLLNYFKEKYTELYHL</sequence>
<feature type="binding site" evidence="2">
    <location>
        <position position="268"/>
    </location>
    <ligand>
        <name>Zn(2+)</name>
        <dbReference type="ChEBI" id="CHEBI:29105"/>
        <note>catalytic</note>
    </ligand>
</feature>
<dbReference type="Proteomes" id="UP000886889">
    <property type="component" value="Unassembled WGS sequence"/>
</dbReference>
<dbReference type="AlphaFoldDB" id="A0A9D1T889"/>
<dbReference type="GO" id="GO:0006508">
    <property type="term" value="P:proteolysis"/>
    <property type="evidence" value="ECO:0007669"/>
    <property type="project" value="UniProtKB-UniRule"/>
</dbReference>
<dbReference type="EC" id="3.4.17.19" evidence="1"/>
<comment type="function">
    <text evidence="1">Broad specificity carboxypetidase that releases amino acids sequentially from the C-terminus, including neutral, aromatic, polar and basic residues.</text>
</comment>
<comment type="cofactor">
    <cofactor evidence="2">
        <name>Zn(2+)</name>
        <dbReference type="ChEBI" id="CHEBI:29105"/>
    </cofactor>
    <text evidence="2">Binds 1 zinc ion per subunit.</text>
</comment>
<reference evidence="4" key="2">
    <citation type="journal article" date="2021" name="PeerJ">
        <title>Extensive microbial diversity within the chicken gut microbiome revealed by metagenomics and culture.</title>
        <authorList>
            <person name="Gilroy R."/>
            <person name="Ravi A."/>
            <person name="Getino M."/>
            <person name="Pursley I."/>
            <person name="Horton D.L."/>
            <person name="Alikhan N.F."/>
            <person name="Baker D."/>
            <person name="Gharbi K."/>
            <person name="Hall N."/>
            <person name="Watson M."/>
            <person name="Adriaenssens E.M."/>
            <person name="Foster-Nyarko E."/>
            <person name="Jarju S."/>
            <person name="Secka A."/>
            <person name="Antonio M."/>
            <person name="Oren A."/>
            <person name="Chaudhuri R.R."/>
            <person name="La Ragione R."/>
            <person name="Hildebrand F."/>
            <person name="Pallen M.J."/>
        </authorList>
    </citation>
    <scope>NUCLEOTIDE SEQUENCE</scope>
    <source>
        <strain evidence="4">ChiBcec6-7307</strain>
    </source>
</reference>
<keyword evidence="1 4" id="KW-0121">Carboxypeptidase</keyword>
<reference evidence="4" key="1">
    <citation type="submission" date="2020-10" db="EMBL/GenBank/DDBJ databases">
        <authorList>
            <person name="Gilroy R."/>
        </authorList>
    </citation>
    <scope>NUCLEOTIDE SEQUENCE</scope>
    <source>
        <strain evidence="4">ChiBcec6-7307</strain>
    </source>
</reference>
<keyword evidence="1" id="KW-0645">Protease</keyword>
<keyword evidence="1 2" id="KW-0479">Metal-binding</keyword>
<dbReference type="GO" id="GO:0046872">
    <property type="term" value="F:metal ion binding"/>
    <property type="evidence" value="ECO:0007669"/>
    <property type="project" value="UniProtKB-KW"/>
</dbReference>